<dbReference type="AlphaFoldDB" id="A0A0S2DKV7"/>
<evidence type="ECO:0000256" key="1">
    <source>
        <dbReference type="SAM" id="MobiDB-lite"/>
    </source>
</evidence>
<feature type="region of interest" description="Disordered" evidence="1">
    <location>
        <begin position="18"/>
        <end position="45"/>
    </location>
</feature>
<dbReference type="PATRIC" id="fig|69.6.peg.3788"/>
<name>A0A0S2DKV7_LYSEN</name>
<organism evidence="2 3">
    <name type="scientific">Lysobacter enzymogenes</name>
    <dbReference type="NCBI Taxonomy" id="69"/>
    <lineage>
        <taxon>Bacteria</taxon>
        <taxon>Pseudomonadati</taxon>
        <taxon>Pseudomonadota</taxon>
        <taxon>Gammaproteobacteria</taxon>
        <taxon>Lysobacterales</taxon>
        <taxon>Lysobacteraceae</taxon>
        <taxon>Lysobacter</taxon>
    </lineage>
</organism>
<dbReference type="KEGG" id="lez:GLE_3848"/>
<accession>A0A0S2DKV7</accession>
<dbReference type="Proteomes" id="UP000061569">
    <property type="component" value="Chromosome"/>
</dbReference>
<evidence type="ECO:0000313" key="2">
    <source>
        <dbReference type="EMBL" id="ALN59191.1"/>
    </source>
</evidence>
<protein>
    <submittedName>
        <fullName evidence="2">Uncharacterized protein</fullName>
    </submittedName>
</protein>
<evidence type="ECO:0000313" key="3">
    <source>
        <dbReference type="Proteomes" id="UP000061569"/>
    </source>
</evidence>
<reference evidence="2 3" key="1">
    <citation type="submission" date="2015-11" db="EMBL/GenBank/DDBJ databases">
        <title>Genome sequences of Lysobacter enzymogenes strain C3 and Lysobacter antibioticus ATCC 29479.</title>
        <authorList>
            <person name="Kobayashi D.Y."/>
        </authorList>
    </citation>
    <scope>NUCLEOTIDE SEQUENCE [LARGE SCALE GENOMIC DNA]</scope>
    <source>
        <strain evidence="2 3">C3</strain>
    </source>
</reference>
<dbReference type="EMBL" id="CP013140">
    <property type="protein sequence ID" value="ALN59191.1"/>
    <property type="molecule type" value="Genomic_DNA"/>
</dbReference>
<sequence length="86" mass="9607">MPGAPTYVVGACAHRHSLRTPPAAQPLSCSDRTDRNKRRSDSKRSSLCDSYHEKIELGRVLIDNDQRDFPLLATIEHAAEYTVCIP</sequence>
<gene>
    <name evidence="2" type="ORF">GLE_3848</name>
</gene>
<proteinExistence type="predicted"/>